<dbReference type="Proteomes" id="UP001050691">
    <property type="component" value="Unassembled WGS sequence"/>
</dbReference>
<proteinExistence type="predicted"/>
<dbReference type="Pfam" id="PF12457">
    <property type="entry name" value="TIP_N"/>
    <property type="match status" value="1"/>
</dbReference>
<name>A0AAV5AED5_9AGAM</name>
<organism evidence="2 3">
    <name type="scientific">Clathrus columnatus</name>
    <dbReference type="NCBI Taxonomy" id="1419009"/>
    <lineage>
        <taxon>Eukaryota</taxon>
        <taxon>Fungi</taxon>
        <taxon>Dikarya</taxon>
        <taxon>Basidiomycota</taxon>
        <taxon>Agaricomycotina</taxon>
        <taxon>Agaricomycetes</taxon>
        <taxon>Phallomycetidae</taxon>
        <taxon>Phallales</taxon>
        <taxon>Clathraceae</taxon>
        <taxon>Clathrus</taxon>
    </lineage>
</organism>
<gene>
    <name evidence="2" type="ORF">Clacol_005310</name>
</gene>
<feature type="domain" description="Tuftelin interacting protein N-terminal" evidence="1">
    <location>
        <begin position="18"/>
        <end position="92"/>
    </location>
</feature>
<sequence length="320" mass="35800">MRGKRTIRKSIQALTFKTRKCTKEDEFYGVTNDEDDEEASRGGKPAKHFHFTQALSFVTGEERTIEKLLKRMKMRMTIEDDEEEDMDVDEDAAGDDDENINYLAETPFIPHATEQNEEKDDSSQWFGGLAFAAKNENVCGGFGSKNDIGLGFKAASTNEAPLDDPNKQSKNISGTGLGVSGTGVVAPVGAKMRPKPSMGLAYKGFKKKTGRSKAEARRRVEKKLVNEFAKEYETYRLDAIMIAVAAMFNTQERATVDEDPYGVPVKKQPANNEWSLLNPRPCHSTLRSPVNTLTPFHPQQHIRPTRYTETVEGNLRLESI</sequence>
<evidence type="ECO:0000313" key="2">
    <source>
        <dbReference type="EMBL" id="GJJ11079.1"/>
    </source>
</evidence>
<evidence type="ECO:0000313" key="3">
    <source>
        <dbReference type="Proteomes" id="UP001050691"/>
    </source>
</evidence>
<comment type="caution">
    <text evidence="2">The sequence shown here is derived from an EMBL/GenBank/DDBJ whole genome shotgun (WGS) entry which is preliminary data.</text>
</comment>
<accession>A0AAV5AED5</accession>
<reference evidence="2" key="1">
    <citation type="submission" date="2021-10" db="EMBL/GenBank/DDBJ databases">
        <title>De novo Genome Assembly of Clathrus columnatus (Basidiomycota, Fungi) Using Illumina and Nanopore Sequence Data.</title>
        <authorList>
            <person name="Ogiso-Tanaka E."/>
            <person name="Itagaki H."/>
            <person name="Hosoya T."/>
            <person name="Hosaka K."/>
        </authorList>
    </citation>
    <scope>NUCLEOTIDE SEQUENCE</scope>
    <source>
        <strain evidence="2">MO-923</strain>
    </source>
</reference>
<protein>
    <recommendedName>
        <fullName evidence="1">Tuftelin interacting protein N-terminal domain-containing protein</fullName>
    </recommendedName>
</protein>
<dbReference type="InterPro" id="IPR022159">
    <property type="entry name" value="STIP/TFIP11_N"/>
</dbReference>
<dbReference type="EMBL" id="BPWL01000006">
    <property type="protein sequence ID" value="GJJ11079.1"/>
    <property type="molecule type" value="Genomic_DNA"/>
</dbReference>
<evidence type="ECO:0000259" key="1">
    <source>
        <dbReference type="Pfam" id="PF12457"/>
    </source>
</evidence>
<dbReference type="AlphaFoldDB" id="A0AAV5AED5"/>
<keyword evidence="3" id="KW-1185">Reference proteome</keyword>